<dbReference type="EMBL" id="FNUT01000006">
    <property type="protein sequence ID" value="SEG29252.1"/>
    <property type="molecule type" value="Genomic_DNA"/>
</dbReference>
<keyword evidence="2" id="KW-1185">Reference proteome</keyword>
<evidence type="ECO:0000313" key="2">
    <source>
        <dbReference type="Proteomes" id="UP000236731"/>
    </source>
</evidence>
<sequence>MDIKDTISNWLQELSATETIPKSIKGLYFGLKGTLEGYAIYLTGAKSYDENDDDWACEIDYEPKNKYLILPVQDSICQWTLLKKTRETLKELLANHKLKSQLFNKFDHIALGFDDGELVTVK</sequence>
<name>A0A1H5YZD8_9SPHI</name>
<dbReference type="Proteomes" id="UP000236731">
    <property type="component" value="Unassembled WGS sequence"/>
</dbReference>
<gene>
    <name evidence="1" type="ORF">SAMN05421877_106184</name>
</gene>
<evidence type="ECO:0000313" key="1">
    <source>
        <dbReference type="EMBL" id="SEG29252.1"/>
    </source>
</evidence>
<dbReference type="RefSeq" id="WP_103906351.1">
    <property type="nucleotide sequence ID" value="NZ_CP049246.1"/>
</dbReference>
<accession>A0A1H5YZD8</accession>
<dbReference type="OrthoDB" id="8913322at2"/>
<reference evidence="2" key="1">
    <citation type="submission" date="2016-10" db="EMBL/GenBank/DDBJ databases">
        <authorList>
            <person name="Varghese N."/>
            <person name="Submissions S."/>
        </authorList>
    </citation>
    <scope>NUCLEOTIDE SEQUENCE [LARGE SCALE GENOMIC DNA]</scope>
    <source>
        <strain evidence="2">DSM 22361</strain>
    </source>
</reference>
<proteinExistence type="predicted"/>
<dbReference type="AlphaFoldDB" id="A0A1H5YZD8"/>
<organism evidence="1 2">
    <name type="scientific">Sphingobacterium lactis</name>
    <dbReference type="NCBI Taxonomy" id="797291"/>
    <lineage>
        <taxon>Bacteria</taxon>
        <taxon>Pseudomonadati</taxon>
        <taxon>Bacteroidota</taxon>
        <taxon>Sphingobacteriia</taxon>
        <taxon>Sphingobacteriales</taxon>
        <taxon>Sphingobacteriaceae</taxon>
        <taxon>Sphingobacterium</taxon>
    </lineage>
</organism>
<protein>
    <submittedName>
        <fullName evidence="1">Uncharacterized protein</fullName>
    </submittedName>
</protein>